<dbReference type="RefSeq" id="WP_021861302.1">
    <property type="nucleotide sequence ID" value="NZ_JACOOY010000019.1"/>
</dbReference>
<feature type="transmembrane region" description="Helical" evidence="1">
    <location>
        <begin position="6"/>
        <end position="22"/>
    </location>
</feature>
<keyword evidence="1" id="KW-1133">Transmembrane helix</keyword>
<keyword evidence="3" id="KW-1185">Reference proteome</keyword>
<dbReference type="EMBL" id="JACOOY010000019">
    <property type="protein sequence ID" value="MBC5666117.1"/>
    <property type="molecule type" value="Genomic_DNA"/>
</dbReference>
<sequence>MATFIVGAVVLAVVGLIIRSMVKDKKNGKSLQCGCDCKHCNGHCH</sequence>
<gene>
    <name evidence="2" type="ORF">H8S07_12795</name>
</gene>
<accession>A0ABR7EYM9</accession>
<organism evidence="2 3">
    <name type="scientific">Dorea hominis</name>
    <dbReference type="NCBI Taxonomy" id="2763040"/>
    <lineage>
        <taxon>Bacteria</taxon>
        <taxon>Bacillati</taxon>
        <taxon>Bacillota</taxon>
        <taxon>Clostridia</taxon>
        <taxon>Lachnospirales</taxon>
        <taxon>Lachnospiraceae</taxon>
        <taxon>Dorea</taxon>
    </lineage>
</organism>
<name>A0ABR7EYM9_9FIRM</name>
<protein>
    <submittedName>
        <fullName evidence="2">FeoB-associated Cys-rich membrane protein</fullName>
    </submittedName>
</protein>
<evidence type="ECO:0000313" key="3">
    <source>
        <dbReference type="Proteomes" id="UP000647235"/>
    </source>
</evidence>
<proteinExistence type="predicted"/>
<dbReference type="Proteomes" id="UP000647235">
    <property type="component" value="Unassembled WGS sequence"/>
</dbReference>
<comment type="caution">
    <text evidence="2">The sequence shown here is derived from an EMBL/GenBank/DDBJ whole genome shotgun (WGS) entry which is preliminary data.</text>
</comment>
<reference evidence="2 3" key="1">
    <citation type="submission" date="2020-08" db="EMBL/GenBank/DDBJ databases">
        <title>Genome public.</title>
        <authorList>
            <person name="Liu C."/>
            <person name="Sun Q."/>
        </authorList>
    </citation>
    <scope>NUCLEOTIDE SEQUENCE [LARGE SCALE GENOMIC DNA]</scope>
    <source>
        <strain evidence="2 3">NSJ-36</strain>
    </source>
</reference>
<evidence type="ECO:0000256" key="1">
    <source>
        <dbReference type="SAM" id="Phobius"/>
    </source>
</evidence>
<evidence type="ECO:0000313" key="2">
    <source>
        <dbReference type="EMBL" id="MBC5666117.1"/>
    </source>
</evidence>
<keyword evidence="1" id="KW-0472">Membrane</keyword>
<keyword evidence="1" id="KW-0812">Transmembrane</keyword>
<dbReference type="Pfam" id="PF12669">
    <property type="entry name" value="FeoB_associated"/>
    <property type="match status" value="1"/>
</dbReference>